<dbReference type="InterPro" id="IPR034660">
    <property type="entry name" value="DinB/YfiT-like"/>
</dbReference>
<proteinExistence type="predicted"/>
<dbReference type="GeneID" id="78401519"/>
<evidence type="ECO:0000259" key="1">
    <source>
        <dbReference type="Pfam" id="PF12867"/>
    </source>
</evidence>
<organism evidence="2 3">
    <name type="scientific">Empedobacter falsenii</name>
    <dbReference type="NCBI Taxonomy" id="343874"/>
    <lineage>
        <taxon>Bacteria</taxon>
        <taxon>Pseudomonadati</taxon>
        <taxon>Bacteroidota</taxon>
        <taxon>Flavobacteriia</taxon>
        <taxon>Flavobacteriales</taxon>
        <taxon>Weeksellaceae</taxon>
        <taxon>Empedobacter</taxon>
    </lineage>
</organism>
<dbReference type="InterPro" id="IPR024775">
    <property type="entry name" value="DinB-like"/>
</dbReference>
<evidence type="ECO:0000313" key="3">
    <source>
        <dbReference type="Proteomes" id="UP000510643"/>
    </source>
</evidence>
<accession>A0A7H9DSL7</accession>
<dbReference type="EMBL" id="CP040908">
    <property type="protein sequence ID" value="QLL58144.1"/>
    <property type="molecule type" value="Genomic_DNA"/>
</dbReference>
<sequence>MKTLENLKYPIGKFEIPASFNKESIEQWISTIREFPQKIQNEITSLSEAELEQQYRPEGWTIRQVVHHCADSHMNSFIRFKLALTEDVPTIKPYEENIWAELEDSKNLDVNISVNLLFALHQRWVVLLNSFVESDWEKKFRHPETNQLIDLKTNLAIYAWHCNHHLAHIQQAKKVNVSLQNIL</sequence>
<dbReference type="Proteomes" id="UP000510643">
    <property type="component" value="Chromosome"/>
</dbReference>
<dbReference type="Pfam" id="PF12867">
    <property type="entry name" value="DinB_2"/>
    <property type="match status" value="1"/>
</dbReference>
<dbReference type="GO" id="GO:0016787">
    <property type="term" value="F:hydrolase activity"/>
    <property type="evidence" value="ECO:0007669"/>
    <property type="project" value="UniProtKB-KW"/>
</dbReference>
<keyword evidence="2" id="KW-0378">Hydrolase</keyword>
<evidence type="ECO:0000313" key="2">
    <source>
        <dbReference type="EMBL" id="QLL58144.1"/>
    </source>
</evidence>
<dbReference type="SUPFAM" id="SSF109854">
    <property type="entry name" value="DinB/YfiT-like putative metalloenzymes"/>
    <property type="match status" value="1"/>
</dbReference>
<gene>
    <name evidence="2" type="ORF">FH779_08640</name>
</gene>
<name>A0A7H9DSL7_9FLAO</name>
<keyword evidence="3" id="KW-1185">Reference proteome</keyword>
<dbReference type="KEGG" id="efal:FH779_08640"/>
<dbReference type="NCBIfam" id="NF009807">
    <property type="entry name" value="PRK13291.1"/>
    <property type="match status" value="1"/>
</dbReference>
<dbReference type="RefSeq" id="WP_180906753.1">
    <property type="nucleotide sequence ID" value="NZ_CP040908.1"/>
</dbReference>
<reference evidence="2 3" key="1">
    <citation type="submission" date="2019-06" db="EMBL/GenBank/DDBJ databases">
        <title>Emergence of pandrug resistant Empedobacter falsenii in China.</title>
        <authorList>
            <person name="Dong N."/>
            <person name="Chen S."/>
            <person name="Zhang R."/>
        </authorList>
    </citation>
    <scope>NUCLEOTIDE SEQUENCE [LARGE SCALE GENOMIC DNA]</scope>
    <source>
        <strain evidence="2 3">1681-1</strain>
    </source>
</reference>
<protein>
    <submittedName>
        <fullName evidence="2">Putative metal-dependent hydrolase</fullName>
    </submittedName>
</protein>
<dbReference type="AlphaFoldDB" id="A0A7H9DSL7"/>
<feature type="domain" description="DinB-like" evidence="1">
    <location>
        <begin position="37"/>
        <end position="169"/>
    </location>
</feature>
<dbReference type="Gene3D" id="1.20.120.450">
    <property type="entry name" value="dinb family like domain"/>
    <property type="match status" value="1"/>
</dbReference>